<evidence type="ECO:0000313" key="2">
    <source>
        <dbReference type="Proteomes" id="UP001317613"/>
    </source>
</evidence>
<proteinExistence type="predicted"/>
<protein>
    <submittedName>
        <fullName evidence="1">Uncharacterized protein</fullName>
    </submittedName>
</protein>
<dbReference type="EMBL" id="AP026729">
    <property type="protein sequence ID" value="BDQ59996.1"/>
    <property type="molecule type" value="Genomic_DNA"/>
</dbReference>
<sequence length="68" mass="7562">MKKFIGTFLISMLLIMAFIIGNSLMSWINIIKKSPTNFLYDYGGLLIPVASIVLIAVAILTILKDMVE</sequence>
<reference evidence="1" key="1">
    <citation type="submission" date="2022-08" db="EMBL/GenBank/DDBJ databases">
        <title>Molecular epidemiological analysis of five strains of VanD-type vancomycin-resistant Enterococcus faecalis.</title>
        <authorList>
            <person name="Mimura K."/>
            <person name="Hashimoto Y."/>
            <person name="Tomita H."/>
        </authorList>
    </citation>
    <scope>NUCLEOTIDE SEQUENCE</scope>
    <source>
        <strain evidence="1">SVR2332</strain>
    </source>
</reference>
<name>A0AC59HK50_ENTFL</name>
<accession>A0AC59HK50</accession>
<gene>
    <name evidence="1" type="ORF">EfsSVR2332_00740</name>
</gene>
<evidence type="ECO:0000313" key="1">
    <source>
        <dbReference type="EMBL" id="BDQ59996.1"/>
    </source>
</evidence>
<organism evidence="1 2">
    <name type="scientific">Enterococcus faecalis</name>
    <name type="common">Streptococcus faecalis</name>
    <dbReference type="NCBI Taxonomy" id="1351"/>
    <lineage>
        <taxon>Bacteria</taxon>
        <taxon>Bacillati</taxon>
        <taxon>Bacillota</taxon>
        <taxon>Bacilli</taxon>
        <taxon>Lactobacillales</taxon>
        <taxon>Enterococcaceae</taxon>
        <taxon>Enterococcus</taxon>
    </lineage>
</organism>
<dbReference type="Proteomes" id="UP001317613">
    <property type="component" value="Chromosome"/>
</dbReference>